<reference evidence="4 5" key="1">
    <citation type="submission" date="2015-09" db="EMBL/GenBank/DDBJ databases">
        <title>Trachymyrmex cornetzi WGS genome.</title>
        <authorList>
            <person name="Nygaard S."/>
            <person name="Hu H."/>
            <person name="Boomsma J."/>
            <person name="Zhang G."/>
        </authorList>
    </citation>
    <scope>NUCLEOTIDE SEQUENCE [LARGE SCALE GENOMIC DNA]</scope>
    <source>
        <strain evidence="4">Tcor2-1</strain>
        <tissue evidence="4">Whole body</tissue>
    </source>
</reference>
<name>A0A151IYM2_9HYME</name>
<evidence type="ECO:0000313" key="4">
    <source>
        <dbReference type="EMBL" id="KYN13506.1"/>
    </source>
</evidence>
<accession>A0A151IYM2</accession>
<dbReference type="SUPFAM" id="SSF52540">
    <property type="entry name" value="P-loop containing nucleoside triphosphate hydrolases"/>
    <property type="match status" value="1"/>
</dbReference>
<proteinExistence type="inferred from homology"/>
<keyword evidence="2 4" id="KW-0808">Transferase</keyword>
<feature type="domain" description="Sulfotransferase" evidence="3">
    <location>
        <begin position="9"/>
        <end position="132"/>
    </location>
</feature>
<sequence>MFRNNVCLVPFSPFWDHILPFWKSTDQANILFLTYEEMKRDQVSAIKKTAKFLGKNVTDEQVAGLCEHLKFSKMAANPSVNVQLLLDKEETKTDPNFKFIRKGEVGDWTNYMSKDLARRFDKWTEEHLRGTGLKFNVDVKSDED</sequence>
<dbReference type="InterPro" id="IPR000863">
    <property type="entry name" value="Sulfotransferase_dom"/>
</dbReference>
<organism evidence="4 5">
    <name type="scientific">Trachymyrmex cornetzi</name>
    <dbReference type="NCBI Taxonomy" id="471704"/>
    <lineage>
        <taxon>Eukaryota</taxon>
        <taxon>Metazoa</taxon>
        <taxon>Ecdysozoa</taxon>
        <taxon>Arthropoda</taxon>
        <taxon>Hexapoda</taxon>
        <taxon>Insecta</taxon>
        <taxon>Pterygota</taxon>
        <taxon>Neoptera</taxon>
        <taxon>Endopterygota</taxon>
        <taxon>Hymenoptera</taxon>
        <taxon>Apocrita</taxon>
        <taxon>Aculeata</taxon>
        <taxon>Formicoidea</taxon>
        <taxon>Formicidae</taxon>
        <taxon>Myrmicinae</taxon>
        <taxon>Trachymyrmex</taxon>
    </lineage>
</organism>
<dbReference type="EMBL" id="KQ980763">
    <property type="protein sequence ID" value="KYN13506.1"/>
    <property type="molecule type" value="Genomic_DNA"/>
</dbReference>
<dbReference type="InterPro" id="IPR027417">
    <property type="entry name" value="P-loop_NTPase"/>
</dbReference>
<evidence type="ECO:0000313" key="5">
    <source>
        <dbReference type="Proteomes" id="UP000078492"/>
    </source>
</evidence>
<dbReference type="AlphaFoldDB" id="A0A151IYM2"/>
<dbReference type="Pfam" id="PF00685">
    <property type="entry name" value="Sulfotransfer_1"/>
    <property type="match status" value="1"/>
</dbReference>
<dbReference type="Gene3D" id="3.40.50.300">
    <property type="entry name" value="P-loop containing nucleotide triphosphate hydrolases"/>
    <property type="match status" value="1"/>
</dbReference>
<dbReference type="STRING" id="471704.A0A151IYM2"/>
<dbReference type="GO" id="GO:0008146">
    <property type="term" value="F:sulfotransferase activity"/>
    <property type="evidence" value="ECO:0007669"/>
    <property type="project" value="InterPro"/>
</dbReference>
<comment type="similarity">
    <text evidence="1">Belongs to the sulfotransferase 1 family.</text>
</comment>
<dbReference type="PANTHER" id="PTHR11783">
    <property type="entry name" value="SULFOTRANSFERASE SULT"/>
    <property type="match status" value="1"/>
</dbReference>
<gene>
    <name evidence="4" type="ORF">ALC57_14323</name>
</gene>
<protein>
    <submittedName>
        <fullName evidence="4">Estrogen sulfotransferase</fullName>
    </submittedName>
</protein>
<evidence type="ECO:0000259" key="3">
    <source>
        <dbReference type="Pfam" id="PF00685"/>
    </source>
</evidence>
<keyword evidence="5" id="KW-1185">Reference proteome</keyword>
<dbReference type="Proteomes" id="UP000078492">
    <property type="component" value="Unassembled WGS sequence"/>
</dbReference>
<evidence type="ECO:0000256" key="1">
    <source>
        <dbReference type="ARBA" id="ARBA00005771"/>
    </source>
</evidence>
<evidence type="ECO:0000256" key="2">
    <source>
        <dbReference type="ARBA" id="ARBA00022679"/>
    </source>
</evidence>